<keyword evidence="3" id="KW-1185">Reference proteome</keyword>
<protein>
    <submittedName>
        <fullName evidence="2">Uncharacterized protein</fullName>
    </submittedName>
</protein>
<dbReference type="EMBL" id="ACCL02000016">
    <property type="protein sequence ID" value="EET59667.1"/>
    <property type="molecule type" value="Genomic_DNA"/>
</dbReference>
<dbReference type="Proteomes" id="UP000005561">
    <property type="component" value="Unassembled WGS sequence"/>
</dbReference>
<comment type="caution">
    <text evidence="2">The sequence shown here is derived from an EMBL/GenBank/DDBJ whole genome shotgun (WGS) entry which is preliminary data.</text>
</comment>
<feature type="compositionally biased region" description="Polar residues" evidence="1">
    <location>
        <begin position="95"/>
        <end position="107"/>
    </location>
</feature>
<dbReference type="RefSeq" id="WP_006863060.1">
    <property type="nucleotide sequence ID" value="NZ_ACCL02000016.1"/>
</dbReference>
<feature type="region of interest" description="Disordered" evidence="1">
    <location>
        <begin position="54"/>
        <end position="173"/>
    </location>
</feature>
<reference evidence="2" key="1">
    <citation type="submission" date="2009-07" db="EMBL/GenBank/DDBJ databases">
        <authorList>
            <person name="Weinstock G."/>
            <person name="Sodergren E."/>
            <person name="Clifton S."/>
            <person name="Fulton L."/>
            <person name="Fulton B."/>
            <person name="Courtney L."/>
            <person name="Fronick C."/>
            <person name="Harrison M."/>
            <person name="Strong C."/>
            <person name="Farmer C."/>
            <person name="Delahaunty K."/>
            <person name="Markovic C."/>
            <person name="Hall O."/>
            <person name="Minx P."/>
            <person name="Tomlinson C."/>
            <person name="Mitreva M."/>
            <person name="Nelson J."/>
            <person name="Hou S."/>
            <person name="Wollam A."/>
            <person name="Pepin K.H."/>
            <person name="Johnson M."/>
            <person name="Bhonagiri V."/>
            <person name="Nash W.E."/>
            <person name="Warren W."/>
            <person name="Chinwalla A."/>
            <person name="Mardis E.R."/>
            <person name="Wilson R.K."/>
        </authorList>
    </citation>
    <scope>NUCLEOTIDE SEQUENCE [LARGE SCALE GENOMIC DNA]</scope>
    <source>
        <strain evidence="2">DSM 14469</strain>
    </source>
</reference>
<evidence type="ECO:0000313" key="2">
    <source>
        <dbReference type="EMBL" id="EET59667.1"/>
    </source>
</evidence>
<organism evidence="2 3">
    <name type="scientific">Marvinbryantia formatexigens DSM 14469</name>
    <dbReference type="NCBI Taxonomy" id="478749"/>
    <lineage>
        <taxon>Bacteria</taxon>
        <taxon>Bacillati</taxon>
        <taxon>Bacillota</taxon>
        <taxon>Clostridia</taxon>
        <taxon>Lachnospirales</taxon>
        <taxon>Lachnospiraceae</taxon>
        <taxon>Marvinbryantia</taxon>
    </lineage>
</organism>
<feature type="compositionally biased region" description="Acidic residues" evidence="1">
    <location>
        <begin position="118"/>
        <end position="131"/>
    </location>
</feature>
<dbReference type="STRING" id="168384.SAMN05660368_02583"/>
<gene>
    <name evidence="2" type="ORF">BRYFOR_08283</name>
</gene>
<evidence type="ECO:0000313" key="3">
    <source>
        <dbReference type="Proteomes" id="UP000005561"/>
    </source>
</evidence>
<name>C6LI12_9FIRM</name>
<proteinExistence type="predicted"/>
<evidence type="ECO:0000256" key="1">
    <source>
        <dbReference type="SAM" id="MobiDB-lite"/>
    </source>
</evidence>
<dbReference type="AlphaFoldDB" id="C6LI12"/>
<sequence length="645" mass="67501">MNRKDRKQNKNSAKRLSMLLSICLLAAMLPQSVFSQEETQELFTEKHTEAVTEAAAVKSIEPATEASVEKPAEPATEAPAEKPTEAVTEAPAQKPTENTTEASSEQQEGGAEISSEQMTEDGTEAPAETDTEPMTKESEEGETETEVSDEKPKKAAAQTKSAIAGLSGEAGKDYEQTGTREITVKGNCVLDDIIEFQDWAFVVSGGIFYARGQADSILVDGGKLYVDFPHGTIGKITANGSSSVHIYGGNTGTINQININGQSSLYVASGAKGINEVNLNTSGENLGYALANFGGGIGKCNLYQGHIMDMGTITNLYASGGKVDIKNGDMVGSLTAEGNAVLEVENNFTYPVGTWNIGGSAALNNSGELTGTSALVEISGNAVLNNYGKISRVNALGGTVNLYAGSSVSKEMNIMDGAALHSEISPGKGAAWYIFKNAIISGNLEGSWVEATLVGCSLSSDPGTSVTKIGDRIFAKNGGNIYVVTEDAVDLYSVSITPEPSSGVQWSYYDGVEIKVAAPAYPFTLTATKKSTGEETLKYQIEIPPKVSADGGTINLDCSMEGKGTVTVSVSSEKDFRLVNTEDSSAAISYSLKKQGETEPLTEGSAAASFTASGSQALVLAVNGTDSYVPSGNYTDTLTFSVSTE</sequence>
<accession>C6LI12</accession>